<dbReference type="SMART" id="SM00332">
    <property type="entry name" value="PP2Cc"/>
    <property type="match status" value="1"/>
</dbReference>
<dbReference type="OMA" id="ANTIAWM"/>
<dbReference type="Proteomes" id="UP000002009">
    <property type="component" value="Chromosome 1"/>
</dbReference>
<protein>
    <recommendedName>
        <fullName evidence="1">Protein phosphatase</fullName>
        <ecNumber evidence="1">3.1.3.16</ecNumber>
    </recommendedName>
</protein>
<dbReference type="eggNOG" id="KOG1379">
    <property type="taxonomic scope" value="Eukaryota"/>
</dbReference>
<dbReference type="InParanoid" id="C1FE67"/>
<sequence length="348" mass="37775">MMQAILSRLHSHKCATLKVPSNTVTRSFFLSCDLFVKRKCRTGRNRGEIVSNLRAEDKEPNDFGVEFSFANRATRKSSNRANTRLSNRIRGSGAVLVPHPDKAEKGGDDACLVLEYHGVFGIMDGVGGWADEGVDPATYSSTFAKKLAAAVLAGEKDPCGMITYAHAQTRVRGSSTACVATVSPRDGLTLVRIVNLGDGGAVVVRGKKVVFTTAAQQHQFNCPFQLGCPRYYPETDSVDDVQRYDVSVSRGDVLIMGSDGLWDNVFLFEVARVCEELLMMEGSAQEIAESVAGKAFTNSKDEHYDSPFTQEARGKGYGVGRSEHARGDRLVGGKMDDIAVLVVIFDSS</sequence>
<dbReference type="SMART" id="SM00331">
    <property type="entry name" value="PP2C_SIG"/>
    <property type="match status" value="1"/>
</dbReference>
<keyword evidence="1" id="KW-0464">Manganese</keyword>
<dbReference type="Gene3D" id="3.60.40.10">
    <property type="entry name" value="PPM-type phosphatase domain"/>
    <property type="match status" value="2"/>
</dbReference>
<comment type="catalytic activity">
    <reaction evidence="1">
        <text>O-phospho-L-threonyl-[protein] + H2O = L-threonyl-[protein] + phosphate</text>
        <dbReference type="Rhea" id="RHEA:47004"/>
        <dbReference type="Rhea" id="RHEA-COMP:11060"/>
        <dbReference type="Rhea" id="RHEA-COMP:11605"/>
        <dbReference type="ChEBI" id="CHEBI:15377"/>
        <dbReference type="ChEBI" id="CHEBI:30013"/>
        <dbReference type="ChEBI" id="CHEBI:43474"/>
        <dbReference type="ChEBI" id="CHEBI:61977"/>
        <dbReference type="EC" id="3.1.3.16"/>
    </reaction>
</comment>
<name>C1FE67_MICCC</name>
<comment type="catalytic activity">
    <reaction evidence="1">
        <text>O-phospho-L-seryl-[protein] + H2O = L-seryl-[protein] + phosphate</text>
        <dbReference type="Rhea" id="RHEA:20629"/>
        <dbReference type="Rhea" id="RHEA-COMP:9863"/>
        <dbReference type="Rhea" id="RHEA-COMP:11604"/>
        <dbReference type="ChEBI" id="CHEBI:15377"/>
        <dbReference type="ChEBI" id="CHEBI:29999"/>
        <dbReference type="ChEBI" id="CHEBI:43474"/>
        <dbReference type="ChEBI" id="CHEBI:83421"/>
        <dbReference type="EC" id="3.1.3.16"/>
    </reaction>
</comment>
<dbReference type="RefSeq" id="XP_002507652.1">
    <property type="nucleotide sequence ID" value="XM_002507606.1"/>
</dbReference>
<dbReference type="STRING" id="296587.C1FE67"/>
<dbReference type="AlphaFoldDB" id="C1FE67"/>
<dbReference type="GO" id="GO:0046872">
    <property type="term" value="F:metal ion binding"/>
    <property type="evidence" value="ECO:0007669"/>
    <property type="project" value="UniProtKB-UniRule"/>
</dbReference>
<dbReference type="GO" id="GO:0004722">
    <property type="term" value="F:protein serine/threonine phosphatase activity"/>
    <property type="evidence" value="ECO:0007669"/>
    <property type="project" value="UniProtKB-EC"/>
</dbReference>
<dbReference type="GeneID" id="8250571"/>
<dbReference type="SUPFAM" id="SSF81606">
    <property type="entry name" value="PP2C-like"/>
    <property type="match status" value="1"/>
</dbReference>
<keyword evidence="1" id="KW-0378">Hydrolase</keyword>
<organism evidence="3 4">
    <name type="scientific">Micromonas commoda (strain RCC299 / NOUM17 / CCMP2709)</name>
    <name type="common">Picoplanktonic green alga</name>
    <dbReference type="NCBI Taxonomy" id="296587"/>
    <lineage>
        <taxon>Eukaryota</taxon>
        <taxon>Viridiplantae</taxon>
        <taxon>Chlorophyta</taxon>
        <taxon>Mamiellophyceae</taxon>
        <taxon>Mamiellales</taxon>
        <taxon>Mamiellaceae</taxon>
        <taxon>Micromonas</taxon>
    </lineage>
</organism>
<keyword evidence="1" id="KW-0479">Metal-binding</keyword>
<evidence type="ECO:0000313" key="4">
    <source>
        <dbReference type="Proteomes" id="UP000002009"/>
    </source>
</evidence>
<keyword evidence="1" id="KW-0460">Magnesium</keyword>
<accession>C1FE67</accession>
<evidence type="ECO:0000259" key="2">
    <source>
        <dbReference type="PROSITE" id="PS51746"/>
    </source>
</evidence>
<evidence type="ECO:0000256" key="1">
    <source>
        <dbReference type="RuleBase" id="RU366020"/>
    </source>
</evidence>
<dbReference type="EC" id="3.1.3.16" evidence="1"/>
<comment type="similarity">
    <text evidence="1">Belongs to the PP2C family.</text>
</comment>
<dbReference type="OrthoDB" id="60843at2759"/>
<gene>
    <name evidence="3" type="ORF">MICPUN_51689</name>
</gene>
<dbReference type="InterPro" id="IPR039123">
    <property type="entry name" value="PPTC7"/>
</dbReference>
<comment type="cofactor">
    <cofactor evidence="1">
        <name>Mg(2+)</name>
        <dbReference type="ChEBI" id="CHEBI:18420"/>
    </cofactor>
</comment>
<feature type="domain" description="PPM-type phosphatase" evidence="2">
    <location>
        <begin position="91"/>
        <end position="345"/>
    </location>
</feature>
<dbReference type="PANTHER" id="PTHR12320:SF1">
    <property type="entry name" value="PROTEIN PHOSPHATASE PTC7 HOMOLOG"/>
    <property type="match status" value="1"/>
</dbReference>
<dbReference type="PROSITE" id="PS51746">
    <property type="entry name" value="PPM_2"/>
    <property type="match status" value="1"/>
</dbReference>
<dbReference type="InterPro" id="IPR001932">
    <property type="entry name" value="PPM-type_phosphatase-like_dom"/>
</dbReference>
<proteinExistence type="inferred from homology"/>
<reference evidence="3 4" key="1">
    <citation type="journal article" date="2009" name="Science">
        <title>Green evolution and dynamic adaptations revealed by genomes of the marine picoeukaryotes Micromonas.</title>
        <authorList>
            <person name="Worden A.Z."/>
            <person name="Lee J.H."/>
            <person name="Mock T."/>
            <person name="Rouze P."/>
            <person name="Simmons M.P."/>
            <person name="Aerts A.L."/>
            <person name="Allen A.E."/>
            <person name="Cuvelier M.L."/>
            <person name="Derelle E."/>
            <person name="Everett M.V."/>
            <person name="Foulon E."/>
            <person name="Grimwood J."/>
            <person name="Gundlach H."/>
            <person name="Henrissat B."/>
            <person name="Napoli C."/>
            <person name="McDonald S.M."/>
            <person name="Parker M.S."/>
            <person name="Rombauts S."/>
            <person name="Salamov A."/>
            <person name="Von Dassow P."/>
            <person name="Badger J.H."/>
            <person name="Coutinho P.M."/>
            <person name="Demir E."/>
            <person name="Dubchak I."/>
            <person name="Gentemann C."/>
            <person name="Eikrem W."/>
            <person name="Gready J.E."/>
            <person name="John U."/>
            <person name="Lanier W."/>
            <person name="Lindquist E.A."/>
            <person name="Lucas S."/>
            <person name="Mayer K.F."/>
            <person name="Moreau H."/>
            <person name="Not F."/>
            <person name="Otillar R."/>
            <person name="Panaud O."/>
            <person name="Pangilinan J."/>
            <person name="Paulsen I."/>
            <person name="Piegu B."/>
            <person name="Poliakov A."/>
            <person name="Robbens S."/>
            <person name="Schmutz J."/>
            <person name="Toulza E."/>
            <person name="Wyss T."/>
            <person name="Zelensky A."/>
            <person name="Zhou K."/>
            <person name="Armbrust E.V."/>
            <person name="Bhattacharya D."/>
            <person name="Goodenough U.W."/>
            <person name="Van de Peer Y."/>
            <person name="Grigoriev I.V."/>
        </authorList>
    </citation>
    <scope>NUCLEOTIDE SEQUENCE [LARGE SCALE GENOMIC DNA]</scope>
    <source>
        <strain evidence="4">RCC299 / NOUM17</strain>
    </source>
</reference>
<dbReference type="EMBL" id="CP001574">
    <property type="protein sequence ID" value="ACO68910.1"/>
    <property type="molecule type" value="Genomic_DNA"/>
</dbReference>
<dbReference type="FunCoup" id="C1FE67">
    <property type="interactions" value="669"/>
</dbReference>
<dbReference type="InterPro" id="IPR036457">
    <property type="entry name" value="PPM-type-like_dom_sf"/>
</dbReference>
<evidence type="ECO:0000313" key="3">
    <source>
        <dbReference type="EMBL" id="ACO68910.1"/>
    </source>
</evidence>
<keyword evidence="4" id="KW-1185">Reference proteome</keyword>
<comment type="cofactor">
    <cofactor evidence="1">
        <name>Mn(2+)</name>
        <dbReference type="ChEBI" id="CHEBI:29035"/>
    </cofactor>
</comment>
<dbReference type="PANTHER" id="PTHR12320">
    <property type="entry name" value="PROTEIN PHOSPHATASE 2C"/>
    <property type="match status" value="1"/>
</dbReference>
<dbReference type="KEGG" id="mis:MICPUN_51689"/>
<keyword evidence="1" id="KW-0904">Protein phosphatase</keyword>